<proteinExistence type="predicted"/>
<sequence>MNVIHRLISIFLSALICAPLYAADARPIKWSDLQPDSSALRSAVGNLNQEQKTRLMRAFQQRQQKAIVAAGKLKPADLSIDINTLLKEDFNDLEPLVTKIEAFEKKRTTETQTSLNNQVVQLDGYLLPLKQGNKKVTEFILVPVIGACIHVPAPPANQMVVVQYPKGFPASSLFAPVTVTGKLLVKSSKSDLALADGSSKVDVGYAMTANEVREYQASK</sequence>
<feature type="chain" id="PRO_5028955123" description="DUF3299 domain-containing protein" evidence="1">
    <location>
        <begin position="23"/>
        <end position="219"/>
    </location>
</feature>
<dbReference type="Gene3D" id="2.40.50.870">
    <property type="entry name" value="Protein of unknown function (DUF3299)"/>
    <property type="match status" value="1"/>
</dbReference>
<dbReference type="Proteomes" id="UP000515917">
    <property type="component" value="Chromosome"/>
</dbReference>
<evidence type="ECO:0000313" key="3">
    <source>
        <dbReference type="Proteomes" id="UP000515917"/>
    </source>
</evidence>
<dbReference type="Pfam" id="PF11736">
    <property type="entry name" value="DUF3299"/>
    <property type="match status" value="1"/>
</dbReference>
<keyword evidence="1" id="KW-0732">Signal</keyword>
<feature type="signal peptide" evidence="1">
    <location>
        <begin position="1"/>
        <end position="22"/>
    </location>
</feature>
<evidence type="ECO:0000256" key="1">
    <source>
        <dbReference type="SAM" id="SignalP"/>
    </source>
</evidence>
<protein>
    <recommendedName>
        <fullName evidence="4">DUF3299 domain-containing protein</fullName>
    </recommendedName>
</protein>
<accession>A0A7G3GDE5</accession>
<keyword evidence="3" id="KW-1185">Reference proteome</keyword>
<dbReference type="InterPro" id="IPR021727">
    <property type="entry name" value="DUF3299"/>
</dbReference>
<dbReference type="KEGG" id="ifl:C1H71_18565"/>
<dbReference type="EMBL" id="CP025781">
    <property type="protein sequence ID" value="QBC45341.1"/>
    <property type="molecule type" value="Genomic_DNA"/>
</dbReference>
<name>A0A7G3GDE5_9NEIS</name>
<evidence type="ECO:0000313" key="2">
    <source>
        <dbReference type="EMBL" id="QBC45341.1"/>
    </source>
</evidence>
<dbReference type="AlphaFoldDB" id="A0A7G3GDE5"/>
<organism evidence="2 3">
    <name type="scientific">Iodobacter fluviatilis</name>
    <dbReference type="NCBI Taxonomy" id="537"/>
    <lineage>
        <taxon>Bacteria</taxon>
        <taxon>Pseudomonadati</taxon>
        <taxon>Pseudomonadota</taxon>
        <taxon>Betaproteobacteria</taxon>
        <taxon>Neisseriales</taxon>
        <taxon>Chitinibacteraceae</taxon>
        <taxon>Iodobacter</taxon>
    </lineage>
</organism>
<reference evidence="2 3" key="1">
    <citation type="submission" date="2018-01" db="EMBL/GenBank/DDBJ databases">
        <title>Genome sequence of Iodobacter sp. strain PCH194 isolated from Indian Trans-Himalaya.</title>
        <authorList>
            <person name="Kumar V."/>
            <person name="Thakur V."/>
            <person name="Kumar S."/>
            <person name="Singh D."/>
        </authorList>
    </citation>
    <scope>NUCLEOTIDE SEQUENCE [LARGE SCALE GENOMIC DNA]</scope>
    <source>
        <strain evidence="2 3">PCH194</strain>
    </source>
</reference>
<gene>
    <name evidence="2" type="ORF">C1H71_18565</name>
</gene>
<evidence type="ECO:0008006" key="4">
    <source>
        <dbReference type="Google" id="ProtNLM"/>
    </source>
</evidence>